<gene>
    <name evidence="1" type="ORF">NPIL_477271</name>
</gene>
<dbReference type="EMBL" id="BMAW01023919">
    <property type="protein sequence ID" value="GFT85306.1"/>
    <property type="molecule type" value="Genomic_DNA"/>
</dbReference>
<proteinExistence type="predicted"/>
<evidence type="ECO:0000313" key="1">
    <source>
        <dbReference type="EMBL" id="GFT85306.1"/>
    </source>
</evidence>
<keyword evidence="2" id="KW-1185">Reference proteome</keyword>
<accession>A0A8X6PRJ4</accession>
<protein>
    <submittedName>
        <fullName evidence="1">Uncharacterized protein</fullName>
    </submittedName>
</protein>
<organism evidence="1 2">
    <name type="scientific">Nephila pilipes</name>
    <name type="common">Giant wood spider</name>
    <name type="synonym">Nephila maculata</name>
    <dbReference type="NCBI Taxonomy" id="299642"/>
    <lineage>
        <taxon>Eukaryota</taxon>
        <taxon>Metazoa</taxon>
        <taxon>Ecdysozoa</taxon>
        <taxon>Arthropoda</taxon>
        <taxon>Chelicerata</taxon>
        <taxon>Arachnida</taxon>
        <taxon>Araneae</taxon>
        <taxon>Araneomorphae</taxon>
        <taxon>Entelegynae</taxon>
        <taxon>Araneoidea</taxon>
        <taxon>Nephilidae</taxon>
        <taxon>Nephila</taxon>
    </lineage>
</organism>
<name>A0A8X6PRJ4_NEPPI</name>
<comment type="caution">
    <text evidence="1">The sequence shown here is derived from an EMBL/GenBank/DDBJ whole genome shotgun (WGS) entry which is preliminary data.</text>
</comment>
<evidence type="ECO:0000313" key="2">
    <source>
        <dbReference type="Proteomes" id="UP000887013"/>
    </source>
</evidence>
<dbReference type="AlphaFoldDB" id="A0A8X6PRJ4"/>
<sequence length="91" mass="10497">MLSHGQRSIAARQRAFSGTDLWNALANQEKIRRELFGRLREQYSPVRLEHEGRITLNKAPVIEFGKELETKECELDVSMSSQGTEHNNNDR</sequence>
<dbReference type="Proteomes" id="UP000887013">
    <property type="component" value="Unassembled WGS sequence"/>
</dbReference>
<reference evidence="1" key="1">
    <citation type="submission" date="2020-08" db="EMBL/GenBank/DDBJ databases">
        <title>Multicomponent nature underlies the extraordinary mechanical properties of spider dragline silk.</title>
        <authorList>
            <person name="Kono N."/>
            <person name="Nakamura H."/>
            <person name="Mori M."/>
            <person name="Yoshida Y."/>
            <person name="Ohtoshi R."/>
            <person name="Malay A.D."/>
            <person name="Moran D.A.P."/>
            <person name="Tomita M."/>
            <person name="Numata K."/>
            <person name="Arakawa K."/>
        </authorList>
    </citation>
    <scope>NUCLEOTIDE SEQUENCE</scope>
</reference>